<feature type="domain" description="Peptidase C14 caspase" evidence="3">
    <location>
        <begin position="26"/>
        <end position="76"/>
    </location>
</feature>
<keyword evidence="2" id="KW-1133">Transmembrane helix</keyword>
<dbReference type="AlphaFoldDB" id="A0A2H3CN35"/>
<evidence type="ECO:0000256" key="2">
    <source>
        <dbReference type="SAM" id="Phobius"/>
    </source>
</evidence>
<dbReference type="GO" id="GO:0006508">
    <property type="term" value="P:proteolysis"/>
    <property type="evidence" value="ECO:0007669"/>
    <property type="project" value="InterPro"/>
</dbReference>
<organism evidence="4 5">
    <name type="scientific">Armillaria gallica</name>
    <name type="common">Bulbous honey fungus</name>
    <name type="synonym">Armillaria bulbosa</name>
    <dbReference type="NCBI Taxonomy" id="47427"/>
    <lineage>
        <taxon>Eukaryota</taxon>
        <taxon>Fungi</taxon>
        <taxon>Dikarya</taxon>
        <taxon>Basidiomycota</taxon>
        <taxon>Agaricomycotina</taxon>
        <taxon>Agaricomycetes</taxon>
        <taxon>Agaricomycetidae</taxon>
        <taxon>Agaricales</taxon>
        <taxon>Marasmiineae</taxon>
        <taxon>Physalacriaceae</taxon>
        <taxon>Armillaria</taxon>
    </lineage>
</organism>
<dbReference type="Gene3D" id="3.40.50.1460">
    <property type="match status" value="1"/>
</dbReference>
<evidence type="ECO:0000313" key="4">
    <source>
        <dbReference type="EMBL" id="PBK84499.1"/>
    </source>
</evidence>
<dbReference type="EMBL" id="KZ293697">
    <property type="protein sequence ID" value="PBK84499.1"/>
    <property type="molecule type" value="Genomic_DNA"/>
</dbReference>
<dbReference type="OrthoDB" id="10255174at2759"/>
<dbReference type="Pfam" id="PF00656">
    <property type="entry name" value="Peptidase_C14"/>
    <property type="match status" value="1"/>
</dbReference>
<name>A0A2H3CN35_ARMGA</name>
<dbReference type="PANTHER" id="PTHR48104:SF30">
    <property type="entry name" value="METACASPASE-1"/>
    <property type="match status" value="1"/>
</dbReference>
<dbReference type="InterPro" id="IPR011600">
    <property type="entry name" value="Pept_C14_caspase"/>
</dbReference>
<dbReference type="InterPro" id="IPR050452">
    <property type="entry name" value="Metacaspase"/>
</dbReference>
<proteinExistence type="inferred from homology"/>
<evidence type="ECO:0000256" key="1">
    <source>
        <dbReference type="ARBA" id="ARBA00009005"/>
    </source>
</evidence>
<dbReference type="Proteomes" id="UP000217790">
    <property type="component" value="Unassembled WGS sequence"/>
</dbReference>
<dbReference type="InParanoid" id="A0A2H3CN35"/>
<comment type="similarity">
    <text evidence="1">Belongs to the peptidase C14B family.</text>
</comment>
<protein>
    <recommendedName>
        <fullName evidence="3">Peptidase C14 caspase domain-containing protein</fullName>
    </recommendedName>
</protein>
<dbReference type="GO" id="GO:0004197">
    <property type="term" value="F:cysteine-type endopeptidase activity"/>
    <property type="evidence" value="ECO:0007669"/>
    <property type="project" value="InterPro"/>
</dbReference>
<reference evidence="5" key="1">
    <citation type="journal article" date="2017" name="Nat. Ecol. Evol.">
        <title>Genome expansion and lineage-specific genetic innovations in the forest pathogenic fungi Armillaria.</title>
        <authorList>
            <person name="Sipos G."/>
            <person name="Prasanna A.N."/>
            <person name="Walter M.C."/>
            <person name="O'Connor E."/>
            <person name="Balint B."/>
            <person name="Krizsan K."/>
            <person name="Kiss B."/>
            <person name="Hess J."/>
            <person name="Varga T."/>
            <person name="Slot J."/>
            <person name="Riley R."/>
            <person name="Boka B."/>
            <person name="Rigling D."/>
            <person name="Barry K."/>
            <person name="Lee J."/>
            <person name="Mihaltcheva S."/>
            <person name="LaButti K."/>
            <person name="Lipzen A."/>
            <person name="Waldron R."/>
            <person name="Moloney N.M."/>
            <person name="Sperisen C."/>
            <person name="Kredics L."/>
            <person name="Vagvoelgyi C."/>
            <person name="Patrignani A."/>
            <person name="Fitzpatrick D."/>
            <person name="Nagy I."/>
            <person name="Doyle S."/>
            <person name="Anderson J.B."/>
            <person name="Grigoriev I.V."/>
            <person name="Gueldener U."/>
            <person name="Muensterkoetter M."/>
            <person name="Nagy L.G."/>
        </authorList>
    </citation>
    <scope>NUCLEOTIDE SEQUENCE [LARGE SCALE GENOMIC DNA]</scope>
    <source>
        <strain evidence="5">Ar21-2</strain>
    </source>
</reference>
<keyword evidence="2" id="KW-0472">Membrane</keyword>
<accession>A0A2H3CN35</accession>
<dbReference type="Gene3D" id="3.40.50.12660">
    <property type="match status" value="1"/>
</dbReference>
<sequence length="256" mass="27970">MPDSESQPMSEDHRKAAHCIDASRIWAVLIGINAYPSSSNCSPLRGCMNDIEKMEEFLTKDLGVPEGHIQSSYDLEASGFFEADDISAVGSIEALCPMDRRTASATDLCIPDISDQELNTILAEISHEKGNHITLILDCCHSSGASRDANEPLNVAHHALSFPTTLIKDMFDTTDTRLKSLQKSDDLKEESSYVDLIRASKMPPTAMQTPVIAGNASARLWYQPKINKKVSPWYYDHAAMLALLLGGVGVVSIACQ</sequence>
<evidence type="ECO:0000313" key="5">
    <source>
        <dbReference type="Proteomes" id="UP000217790"/>
    </source>
</evidence>
<evidence type="ECO:0000259" key="3">
    <source>
        <dbReference type="Pfam" id="PF00656"/>
    </source>
</evidence>
<dbReference type="PANTHER" id="PTHR48104">
    <property type="entry name" value="METACASPASE-4"/>
    <property type="match status" value="1"/>
</dbReference>
<keyword evidence="2" id="KW-0812">Transmembrane</keyword>
<gene>
    <name evidence="4" type="ORF">ARMGADRAFT_1037003</name>
</gene>
<dbReference type="GO" id="GO:0005737">
    <property type="term" value="C:cytoplasm"/>
    <property type="evidence" value="ECO:0007669"/>
    <property type="project" value="TreeGrafter"/>
</dbReference>
<feature type="transmembrane region" description="Helical" evidence="2">
    <location>
        <begin position="233"/>
        <end position="255"/>
    </location>
</feature>
<keyword evidence="5" id="KW-1185">Reference proteome</keyword>